<dbReference type="InterPro" id="IPR016163">
    <property type="entry name" value="Ald_DH_C"/>
</dbReference>
<evidence type="ECO:0000256" key="4">
    <source>
        <dbReference type="SAM" id="MobiDB-lite"/>
    </source>
</evidence>
<evidence type="ECO:0000256" key="2">
    <source>
        <dbReference type="PROSITE-ProRule" id="PRU10007"/>
    </source>
</evidence>
<dbReference type="EMBL" id="JAAXLS010000001">
    <property type="protein sequence ID" value="NKQ51680.1"/>
    <property type="molecule type" value="Genomic_DNA"/>
</dbReference>
<feature type="compositionally biased region" description="Basic residues" evidence="4">
    <location>
        <begin position="11"/>
        <end position="25"/>
    </location>
</feature>
<evidence type="ECO:0000256" key="1">
    <source>
        <dbReference type="ARBA" id="ARBA00023002"/>
    </source>
</evidence>
<sequence length="520" mass="56161">MDRAGGLRTAHPLRHRAHADRRAARRPACAGHRVTAVVSRIRDRLAPAPEDVGPATRRAREAQPAWAARPVRQRAAIALRFHDLLLENEDEILDLLQWEVGKARIHALQEVAAVAGVARHYGRRAAHYLRDRRRRGAVPLLTHVTEVRHPKGVVGIVGPWNYPLFLSIGDALPALLAGNAVVIKADEKTPLSVLWAAELLARAGLPPGLLHVVTGDGPVVGAALIDQVDYVCFTGSTRTGRVVGKQAAGRLIGCSLELGGKNPMIVRADADLDRAVEGAVQACFSNGGQLCLSVERIYVHERIAEEFTRRFADRAARMRLGAHYDYTDDMGPLVSQRHLRTVEEHVEDARRKGATVRAGGRARPDISPLCYEPTVLTGVTAEMTVHAEETFGPVVSVYPVSSDEQAVALANSGSYGLSASVWTKDTERGRALARRIIAGAVNVNDGFGAAIGSVDALMGGMRESGVGRRHGAEGMLKYTEAQTIAVQRLVPMPPQPGVGLARNATLINASLAMMRRLRLR</sequence>
<gene>
    <name evidence="6" type="ORF">HFP15_02150</name>
</gene>
<evidence type="ECO:0000313" key="7">
    <source>
        <dbReference type="Proteomes" id="UP000715441"/>
    </source>
</evidence>
<keyword evidence="1 3" id="KW-0560">Oxidoreductase</keyword>
<feature type="active site" evidence="2">
    <location>
        <position position="257"/>
    </location>
</feature>
<evidence type="ECO:0000259" key="5">
    <source>
        <dbReference type="Pfam" id="PF00171"/>
    </source>
</evidence>
<dbReference type="InterPro" id="IPR029510">
    <property type="entry name" value="Ald_DH_CS_GLU"/>
</dbReference>
<evidence type="ECO:0000313" key="6">
    <source>
        <dbReference type="EMBL" id="NKQ51680.1"/>
    </source>
</evidence>
<comment type="caution">
    <text evidence="6">The sequence shown here is derived from an EMBL/GenBank/DDBJ whole genome shotgun (WGS) entry which is preliminary data.</text>
</comment>
<dbReference type="PROSITE" id="PS00687">
    <property type="entry name" value="ALDEHYDE_DEHYDR_GLU"/>
    <property type="match status" value="1"/>
</dbReference>
<reference evidence="6 7" key="1">
    <citation type="submission" date="2020-04" db="EMBL/GenBank/DDBJ databases">
        <title>Novel species.</title>
        <authorList>
            <person name="Teo W.F.A."/>
            <person name="Lipun K."/>
            <person name="Srisuk N."/>
            <person name="Duangmal K."/>
        </authorList>
    </citation>
    <scope>NUCLEOTIDE SEQUENCE [LARGE SCALE GENOMIC DNA]</scope>
    <source>
        <strain evidence="6 7">K13G38</strain>
    </source>
</reference>
<dbReference type="InterPro" id="IPR016162">
    <property type="entry name" value="Ald_DH_N"/>
</dbReference>
<dbReference type="Pfam" id="PF00171">
    <property type="entry name" value="Aldedh"/>
    <property type="match status" value="1"/>
</dbReference>
<organism evidence="6 7">
    <name type="scientific">Amycolatopsis acididurans</name>
    <dbReference type="NCBI Taxonomy" id="2724524"/>
    <lineage>
        <taxon>Bacteria</taxon>
        <taxon>Bacillati</taxon>
        <taxon>Actinomycetota</taxon>
        <taxon>Actinomycetes</taxon>
        <taxon>Pseudonocardiales</taxon>
        <taxon>Pseudonocardiaceae</taxon>
        <taxon>Amycolatopsis</taxon>
    </lineage>
</organism>
<comment type="similarity">
    <text evidence="3">Belongs to the aldehyde dehydrogenase family.</text>
</comment>
<dbReference type="InterPro" id="IPR015590">
    <property type="entry name" value="Aldehyde_DH_dom"/>
</dbReference>
<protein>
    <submittedName>
        <fullName evidence="6">Succinate-semialdehyde dehydrogenase (NADP(+))</fullName>
    </submittedName>
</protein>
<dbReference type="PANTHER" id="PTHR11699">
    <property type="entry name" value="ALDEHYDE DEHYDROGENASE-RELATED"/>
    <property type="match status" value="1"/>
</dbReference>
<dbReference type="NCBIfam" id="NF006916">
    <property type="entry name" value="PRK09407.1"/>
    <property type="match status" value="1"/>
</dbReference>
<dbReference type="InterPro" id="IPR016161">
    <property type="entry name" value="Ald_DH/histidinol_DH"/>
</dbReference>
<dbReference type="Gene3D" id="3.40.309.10">
    <property type="entry name" value="Aldehyde Dehydrogenase, Chain A, domain 2"/>
    <property type="match status" value="1"/>
</dbReference>
<name>A0ABX1IZX4_9PSEU</name>
<evidence type="ECO:0000256" key="3">
    <source>
        <dbReference type="RuleBase" id="RU003345"/>
    </source>
</evidence>
<keyword evidence="7" id="KW-1185">Reference proteome</keyword>
<dbReference type="Gene3D" id="3.40.605.10">
    <property type="entry name" value="Aldehyde Dehydrogenase, Chain A, domain 1"/>
    <property type="match status" value="1"/>
</dbReference>
<proteinExistence type="inferred from homology"/>
<dbReference type="Proteomes" id="UP000715441">
    <property type="component" value="Unassembled WGS sequence"/>
</dbReference>
<feature type="domain" description="Aldehyde dehydrogenase" evidence="5">
    <location>
        <begin position="49"/>
        <end position="484"/>
    </location>
</feature>
<feature type="region of interest" description="Disordered" evidence="4">
    <location>
        <begin position="1"/>
        <end position="28"/>
    </location>
</feature>
<accession>A0ABX1IZX4</accession>
<dbReference type="SUPFAM" id="SSF53720">
    <property type="entry name" value="ALDH-like"/>
    <property type="match status" value="1"/>
</dbReference>